<dbReference type="InterPro" id="IPR019734">
    <property type="entry name" value="TPR_rpt"/>
</dbReference>
<comment type="caution">
    <text evidence="4">The sequence shown here is derived from an EMBL/GenBank/DDBJ whole genome shotgun (WGS) entry which is preliminary data.</text>
</comment>
<evidence type="ECO:0000259" key="3">
    <source>
        <dbReference type="Pfam" id="PF11954"/>
    </source>
</evidence>
<sequence>MIILLTTLTNAVGQNKTAELDKLMNQANLSGIFNGSVLIVENGKVIYRKAFGYANKGTKQLLKPEFCFDLASVSKQFTAMGIMMLKERNSLSYDDKITKYFPEFPSYGKDITIRNLLNNTSGMPLYQPFANKDNLTNAEILQIIEEREALDANVGEQYVYNNGGYVMLGLIIEKVSKMSLAEFLKENIFKPLKMKNSLIGDTSNINLKNRALGYSVIGELDDYTVSHTGSTSMFSNVDDLFLWDQALYTEKLVSKKTIEEAFTPVVLNNGSLSNYGFGWFLIPEKKSVYHSGSDFGYRTFIMRNLDKKQTYIWLTNSGNAIHTGILNVTIENILASKPYELPKITVFSEFQKALQTNSVDDAISLTITSIKSNPNQFVMDDAAINELGYKYLNENKLANAFSIFKFNVALNPNSSNVYDSLGEIYLLQKDTVKAIDNYKKSVTLNPDNANAIKVLKKLNIETTDLITEVKIAPEVLKTYLGRYQLNENYSFTVTEDKGQLYIQGTGESITTVYPMAQNRFYSKIITAQFTFNSDENGHIDSLTLNMGKIMNAKKVD</sequence>
<dbReference type="Pfam" id="PF00144">
    <property type="entry name" value="Beta-lactamase"/>
    <property type="match status" value="1"/>
</dbReference>
<dbReference type="PANTHER" id="PTHR46825">
    <property type="entry name" value="D-ALANYL-D-ALANINE-CARBOXYPEPTIDASE/ENDOPEPTIDASE AMPH"/>
    <property type="match status" value="1"/>
</dbReference>
<keyword evidence="5" id="KW-1185">Reference proteome</keyword>
<dbReference type="RefSeq" id="WP_310282346.1">
    <property type="nucleotide sequence ID" value="NZ_JAVDWQ010000009.1"/>
</dbReference>
<dbReference type="Gene3D" id="1.25.40.10">
    <property type="entry name" value="Tetratricopeptide repeat domain"/>
    <property type="match status" value="1"/>
</dbReference>
<dbReference type="SUPFAM" id="SSF56601">
    <property type="entry name" value="beta-lactamase/transpeptidase-like"/>
    <property type="match status" value="1"/>
</dbReference>
<protein>
    <submittedName>
        <fullName evidence="4">CubicO group peptidase (Beta-lactamase class C family)</fullName>
    </submittedName>
</protein>
<dbReference type="InterPro" id="IPR012338">
    <property type="entry name" value="Beta-lactam/transpept-like"/>
</dbReference>
<keyword evidence="1" id="KW-0802">TPR repeat</keyword>
<proteinExistence type="predicted"/>
<evidence type="ECO:0000313" key="5">
    <source>
        <dbReference type="Proteomes" id="UP001269081"/>
    </source>
</evidence>
<reference evidence="4 5" key="1">
    <citation type="submission" date="2023-07" db="EMBL/GenBank/DDBJ databases">
        <title>Sorghum-associated microbial communities from plants grown in Nebraska, USA.</title>
        <authorList>
            <person name="Schachtman D."/>
        </authorList>
    </citation>
    <scope>NUCLEOTIDE SEQUENCE [LARGE SCALE GENOMIC DNA]</scope>
    <source>
        <strain evidence="4 5">4129</strain>
    </source>
</reference>
<accession>A0ABU1YA36</accession>
<dbReference type="PROSITE" id="PS50005">
    <property type="entry name" value="TPR"/>
    <property type="match status" value="2"/>
</dbReference>
<dbReference type="Gene3D" id="3.40.710.10">
    <property type="entry name" value="DD-peptidase/beta-lactamase superfamily"/>
    <property type="match status" value="1"/>
</dbReference>
<dbReference type="Proteomes" id="UP001269081">
    <property type="component" value="Unassembled WGS sequence"/>
</dbReference>
<dbReference type="Pfam" id="PF11954">
    <property type="entry name" value="DUF3471"/>
    <property type="match status" value="1"/>
</dbReference>
<dbReference type="InterPro" id="IPR021860">
    <property type="entry name" value="Peptidase_S12_Pab87-rel_C"/>
</dbReference>
<dbReference type="SUPFAM" id="SSF48452">
    <property type="entry name" value="TPR-like"/>
    <property type="match status" value="1"/>
</dbReference>
<evidence type="ECO:0000259" key="2">
    <source>
        <dbReference type="Pfam" id="PF00144"/>
    </source>
</evidence>
<gene>
    <name evidence="4" type="ORF">J2W48_002954</name>
</gene>
<organism evidence="4 5">
    <name type="scientific">Flavobacterium piscis</name>
    <dbReference type="NCBI Taxonomy" id="1114874"/>
    <lineage>
        <taxon>Bacteria</taxon>
        <taxon>Pseudomonadati</taxon>
        <taxon>Bacteroidota</taxon>
        <taxon>Flavobacteriia</taxon>
        <taxon>Flavobacteriales</taxon>
        <taxon>Flavobacteriaceae</taxon>
        <taxon>Flavobacterium</taxon>
    </lineage>
</organism>
<name>A0ABU1YA36_9FLAO</name>
<feature type="domain" description="Beta-lactamase-related" evidence="2">
    <location>
        <begin position="32"/>
        <end position="319"/>
    </location>
</feature>
<dbReference type="InterPro" id="IPR011990">
    <property type="entry name" value="TPR-like_helical_dom_sf"/>
</dbReference>
<dbReference type="PANTHER" id="PTHR46825:SF9">
    <property type="entry name" value="BETA-LACTAMASE-RELATED DOMAIN-CONTAINING PROTEIN"/>
    <property type="match status" value="1"/>
</dbReference>
<feature type="domain" description="Peptidase S12 Pab87-related C-terminal" evidence="3">
    <location>
        <begin position="471"/>
        <end position="545"/>
    </location>
</feature>
<dbReference type="SMART" id="SM00028">
    <property type="entry name" value="TPR"/>
    <property type="match status" value="2"/>
</dbReference>
<feature type="repeat" description="TPR" evidence="1">
    <location>
        <begin position="381"/>
        <end position="414"/>
    </location>
</feature>
<evidence type="ECO:0000256" key="1">
    <source>
        <dbReference type="PROSITE-ProRule" id="PRU00339"/>
    </source>
</evidence>
<dbReference type="EMBL" id="JAVDWQ010000009">
    <property type="protein sequence ID" value="MDR7211003.1"/>
    <property type="molecule type" value="Genomic_DNA"/>
</dbReference>
<dbReference type="InterPro" id="IPR050491">
    <property type="entry name" value="AmpC-like"/>
</dbReference>
<feature type="repeat" description="TPR" evidence="1">
    <location>
        <begin position="415"/>
        <end position="448"/>
    </location>
</feature>
<dbReference type="InterPro" id="IPR001466">
    <property type="entry name" value="Beta-lactam-related"/>
</dbReference>
<evidence type="ECO:0000313" key="4">
    <source>
        <dbReference type="EMBL" id="MDR7211003.1"/>
    </source>
</evidence>